<dbReference type="NCBIfam" id="TIGR00879">
    <property type="entry name" value="SP"/>
    <property type="match status" value="1"/>
</dbReference>
<accession>A0A3D8SU24</accession>
<dbReference type="PROSITE" id="PS50850">
    <property type="entry name" value="MFS"/>
    <property type="match status" value="1"/>
</dbReference>
<feature type="transmembrane region" description="Helical" evidence="8">
    <location>
        <begin position="154"/>
        <end position="175"/>
    </location>
</feature>
<keyword evidence="3 7" id="KW-0813">Transport</keyword>
<dbReference type="SUPFAM" id="SSF103473">
    <property type="entry name" value="MFS general substrate transporter"/>
    <property type="match status" value="1"/>
</dbReference>
<evidence type="ECO:0000259" key="9">
    <source>
        <dbReference type="PROSITE" id="PS50850"/>
    </source>
</evidence>
<feature type="transmembrane region" description="Helical" evidence="8">
    <location>
        <begin position="307"/>
        <end position="328"/>
    </location>
</feature>
<comment type="subcellular location">
    <subcellularLocation>
        <location evidence="1">Membrane</location>
        <topology evidence="1">Multi-pass membrane protein</topology>
    </subcellularLocation>
</comment>
<protein>
    <recommendedName>
        <fullName evidence="9">Major facilitator superfamily (MFS) profile domain-containing protein</fullName>
    </recommendedName>
</protein>
<dbReference type="RefSeq" id="XP_026606766.1">
    <property type="nucleotide sequence ID" value="XM_026743603.1"/>
</dbReference>
<evidence type="ECO:0000256" key="7">
    <source>
        <dbReference type="RuleBase" id="RU003346"/>
    </source>
</evidence>
<dbReference type="InterPro" id="IPR005828">
    <property type="entry name" value="MFS_sugar_transport-like"/>
</dbReference>
<dbReference type="OrthoDB" id="6612291at2759"/>
<dbReference type="FunFam" id="1.20.1250.20:FF:000078">
    <property type="entry name" value="MFS maltose transporter, putative"/>
    <property type="match status" value="1"/>
</dbReference>
<keyword evidence="5 8" id="KW-1133">Transmembrane helix</keyword>
<feature type="transmembrane region" description="Helical" evidence="8">
    <location>
        <begin position="223"/>
        <end position="248"/>
    </location>
</feature>
<keyword evidence="11" id="KW-1185">Reference proteome</keyword>
<dbReference type="GO" id="GO:0016020">
    <property type="term" value="C:membrane"/>
    <property type="evidence" value="ECO:0007669"/>
    <property type="project" value="UniProtKB-SubCell"/>
</dbReference>
<feature type="transmembrane region" description="Helical" evidence="8">
    <location>
        <begin position="402"/>
        <end position="428"/>
    </location>
</feature>
<dbReference type="InterPro" id="IPR050360">
    <property type="entry name" value="MFS_Sugar_Transporters"/>
</dbReference>
<feature type="transmembrane region" description="Helical" evidence="8">
    <location>
        <begin position="373"/>
        <end position="390"/>
    </location>
</feature>
<dbReference type="Gene3D" id="1.20.1250.20">
    <property type="entry name" value="MFS general substrate transporter like domains"/>
    <property type="match status" value="1"/>
</dbReference>
<feature type="transmembrane region" description="Helical" evidence="8">
    <location>
        <begin position="440"/>
        <end position="463"/>
    </location>
</feature>
<evidence type="ECO:0000313" key="11">
    <source>
        <dbReference type="Proteomes" id="UP000256690"/>
    </source>
</evidence>
<feature type="transmembrane region" description="Helical" evidence="8">
    <location>
        <begin position="475"/>
        <end position="493"/>
    </location>
</feature>
<feature type="transmembrane region" description="Helical" evidence="8">
    <location>
        <begin position="182"/>
        <end position="203"/>
    </location>
</feature>
<evidence type="ECO:0000256" key="2">
    <source>
        <dbReference type="ARBA" id="ARBA00010992"/>
    </source>
</evidence>
<evidence type="ECO:0000256" key="6">
    <source>
        <dbReference type="ARBA" id="ARBA00023136"/>
    </source>
</evidence>
<keyword evidence="4 8" id="KW-0812">Transmembrane</keyword>
<feature type="domain" description="Major facilitator superfamily (MFS) profile" evidence="9">
    <location>
        <begin position="54"/>
        <end position="497"/>
    </location>
</feature>
<evidence type="ECO:0000256" key="4">
    <source>
        <dbReference type="ARBA" id="ARBA00022692"/>
    </source>
</evidence>
<comment type="similarity">
    <text evidence="2 7">Belongs to the major facilitator superfamily. Sugar transporter (TC 2.A.1.1) family.</text>
</comment>
<dbReference type="InterPro" id="IPR003663">
    <property type="entry name" value="Sugar/inositol_transpt"/>
</dbReference>
<dbReference type="Proteomes" id="UP000256690">
    <property type="component" value="Unassembled WGS sequence"/>
</dbReference>
<feature type="transmembrane region" description="Helical" evidence="8">
    <location>
        <begin position="129"/>
        <end position="148"/>
    </location>
</feature>
<evidence type="ECO:0000256" key="8">
    <source>
        <dbReference type="SAM" id="Phobius"/>
    </source>
</evidence>
<evidence type="ECO:0000313" key="10">
    <source>
        <dbReference type="EMBL" id="RDW89812.1"/>
    </source>
</evidence>
<dbReference type="GeneID" id="38111957"/>
<dbReference type="EMBL" id="PVWQ01000002">
    <property type="protein sequence ID" value="RDW89812.1"/>
    <property type="molecule type" value="Genomic_DNA"/>
</dbReference>
<keyword evidence="6 8" id="KW-0472">Membrane</keyword>
<name>A0A3D8SU24_9EURO</name>
<dbReference type="PANTHER" id="PTHR48022">
    <property type="entry name" value="PLASTIDIC GLUCOSE TRANSPORTER 4"/>
    <property type="match status" value="1"/>
</dbReference>
<reference evidence="10 11" key="1">
    <citation type="journal article" date="2018" name="IMA Fungus">
        <title>IMA Genome-F 9: Draft genome sequence of Annulohypoxylon stygium, Aspergillus mulundensis, Berkeleyomyces basicola (syn. Thielaviopsis basicola), Ceratocystis smalleyi, two Cercospora beticola strains, Coleophoma cylindrospora, Fusarium fracticaudum, Phialophora cf. hyalina, and Morchella septimelata.</title>
        <authorList>
            <person name="Wingfield B.D."/>
            <person name="Bills G.F."/>
            <person name="Dong Y."/>
            <person name="Huang W."/>
            <person name="Nel W.J."/>
            <person name="Swalarsk-Parry B.S."/>
            <person name="Vaghefi N."/>
            <person name="Wilken P.M."/>
            <person name="An Z."/>
            <person name="de Beer Z.W."/>
            <person name="De Vos L."/>
            <person name="Chen L."/>
            <person name="Duong T.A."/>
            <person name="Gao Y."/>
            <person name="Hammerbacher A."/>
            <person name="Kikkert J.R."/>
            <person name="Li Y."/>
            <person name="Li H."/>
            <person name="Li K."/>
            <person name="Li Q."/>
            <person name="Liu X."/>
            <person name="Ma X."/>
            <person name="Naidoo K."/>
            <person name="Pethybridge S.J."/>
            <person name="Sun J."/>
            <person name="Steenkamp E.T."/>
            <person name="van der Nest M.A."/>
            <person name="van Wyk S."/>
            <person name="Wingfield M.J."/>
            <person name="Xiong C."/>
            <person name="Yue Q."/>
            <person name="Zhang X."/>
        </authorList>
    </citation>
    <scope>NUCLEOTIDE SEQUENCE [LARGE SCALE GENOMIC DNA]</scope>
    <source>
        <strain evidence="10 11">DSM 5745</strain>
    </source>
</reference>
<evidence type="ECO:0000256" key="3">
    <source>
        <dbReference type="ARBA" id="ARBA00022448"/>
    </source>
</evidence>
<dbReference type="Pfam" id="PF00083">
    <property type="entry name" value="Sugar_tr"/>
    <property type="match status" value="1"/>
</dbReference>
<evidence type="ECO:0000256" key="1">
    <source>
        <dbReference type="ARBA" id="ARBA00004141"/>
    </source>
</evidence>
<feature type="transmembrane region" description="Helical" evidence="8">
    <location>
        <begin position="56"/>
        <end position="78"/>
    </location>
</feature>
<gene>
    <name evidence="10" type="ORF">DSM5745_01587</name>
</gene>
<evidence type="ECO:0000256" key="5">
    <source>
        <dbReference type="ARBA" id="ARBA00022989"/>
    </source>
</evidence>
<dbReference type="InterPro" id="IPR036259">
    <property type="entry name" value="MFS_trans_sf"/>
</dbReference>
<dbReference type="InterPro" id="IPR020846">
    <property type="entry name" value="MFS_dom"/>
</dbReference>
<feature type="transmembrane region" description="Helical" evidence="8">
    <location>
        <begin position="98"/>
        <end position="122"/>
    </location>
</feature>
<dbReference type="PANTHER" id="PTHR48022:SF71">
    <property type="entry name" value="ALPHA-GLUCOSIDE TRANSPORTER, PUTATIVE (AFU_ORTHOLOGUE AFUA_4G02650)-RELATED"/>
    <property type="match status" value="1"/>
</dbReference>
<dbReference type="AlphaFoldDB" id="A0A3D8SU24"/>
<feature type="transmembrane region" description="Helical" evidence="8">
    <location>
        <begin position="348"/>
        <end position="366"/>
    </location>
</feature>
<organism evidence="10 11">
    <name type="scientific">Aspergillus mulundensis</name>
    <dbReference type="NCBI Taxonomy" id="1810919"/>
    <lineage>
        <taxon>Eukaryota</taxon>
        <taxon>Fungi</taxon>
        <taxon>Dikarya</taxon>
        <taxon>Ascomycota</taxon>
        <taxon>Pezizomycotina</taxon>
        <taxon>Eurotiomycetes</taxon>
        <taxon>Eurotiomycetidae</taxon>
        <taxon>Eurotiales</taxon>
        <taxon>Aspergillaceae</taxon>
        <taxon>Aspergillus</taxon>
        <taxon>Aspergillus subgen. Nidulantes</taxon>
    </lineage>
</organism>
<proteinExistence type="inferred from homology"/>
<sequence length="529" mass="58022">MATKGKTPIPSGKPLDDNIDDLAWEAEQSQFYTHTQHALGFWEAVNLYRPAAIWSLMINVAVVLKGFDGALVGSIVGLDPFKKQFGYLYNGEYVVSAAWNGAFNYANSIGGVVGALFAGWVYDRFGPKITLAACSLLSIACIFMEFFAETPVVLFLGELFNGTVIAFYPVVGSAYIGEVCPLVLRGVAGSMVNLGFVVGQLIASAELKGTDSLDSKWAYKAPYASQWAPAVLILAFIAFCPNSPWWLCRKGRVDDAKKALARFTSPCSNIDVTPTLANIQHTLRLEKQLTKHHNYLDVFRGPNLRRLIIAVMVYSIQPLSGQVLYVNYAVQFFQRAGLDPSDAFSMNVGLTAVGFVGTILSWPLISKLGRRPLYIWGTLAIALLLFLIGILDLIPQTNSGPIWAQCSLILVCLFTYDITIGPACFTILTEIPAVQLRGMTIGLATVSCHIWNIIFGVSIPYAIDQDQGNWRGKVGFLFAGIAVVCSAWCWFCLPETRGRTFEELDVLFEKGVDSRKFGRYSLEDGRTGA</sequence>
<comment type="caution">
    <text evidence="10">The sequence shown here is derived from an EMBL/GenBank/DDBJ whole genome shotgun (WGS) entry which is preliminary data.</text>
</comment>
<dbReference type="GO" id="GO:0005351">
    <property type="term" value="F:carbohydrate:proton symporter activity"/>
    <property type="evidence" value="ECO:0007669"/>
    <property type="project" value="TreeGrafter"/>
</dbReference>